<proteinExistence type="predicted"/>
<sequence length="67" mass="7617">MAGGLIRDGHGDWVVGFQRKIEQLLLVLRWSVGLRYGLKVALEPNLQGVFVETNFMALVRLLDEKYS</sequence>
<dbReference type="Proteomes" id="UP001062846">
    <property type="component" value="Chromosome 12"/>
</dbReference>
<gene>
    <name evidence="1" type="ORF">RHMOL_Rhmol12G0070300</name>
</gene>
<dbReference type="EMBL" id="CM046399">
    <property type="protein sequence ID" value="KAI8527378.1"/>
    <property type="molecule type" value="Genomic_DNA"/>
</dbReference>
<evidence type="ECO:0000313" key="1">
    <source>
        <dbReference type="EMBL" id="KAI8527378.1"/>
    </source>
</evidence>
<reference evidence="1" key="1">
    <citation type="submission" date="2022-02" db="EMBL/GenBank/DDBJ databases">
        <title>Plant Genome Project.</title>
        <authorList>
            <person name="Zhang R.-G."/>
        </authorList>
    </citation>
    <scope>NUCLEOTIDE SEQUENCE</scope>
    <source>
        <strain evidence="1">AT1</strain>
    </source>
</reference>
<evidence type="ECO:0000313" key="2">
    <source>
        <dbReference type="Proteomes" id="UP001062846"/>
    </source>
</evidence>
<accession>A0ACC0LGV8</accession>
<protein>
    <submittedName>
        <fullName evidence="1">Uncharacterized protein</fullName>
    </submittedName>
</protein>
<comment type="caution">
    <text evidence="1">The sequence shown here is derived from an EMBL/GenBank/DDBJ whole genome shotgun (WGS) entry which is preliminary data.</text>
</comment>
<keyword evidence="2" id="KW-1185">Reference proteome</keyword>
<name>A0ACC0LGV8_RHOML</name>
<organism evidence="1 2">
    <name type="scientific">Rhododendron molle</name>
    <name type="common">Chinese azalea</name>
    <name type="synonym">Azalea mollis</name>
    <dbReference type="NCBI Taxonomy" id="49168"/>
    <lineage>
        <taxon>Eukaryota</taxon>
        <taxon>Viridiplantae</taxon>
        <taxon>Streptophyta</taxon>
        <taxon>Embryophyta</taxon>
        <taxon>Tracheophyta</taxon>
        <taxon>Spermatophyta</taxon>
        <taxon>Magnoliopsida</taxon>
        <taxon>eudicotyledons</taxon>
        <taxon>Gunneridae</taxon>
        <taxon>Pentapetalae</taxon>
        <taxon>asterids</taxon>
        <taxon>Ericales</taxon>
        <taxon>Ericaceae</taxon>
        <taxon>Ericoideae</taxon>
        <taxon>Rhodoreae</taxon>
        <taxon>Rhododendron</taxon>
    </lineage>
</organism>